<dbReference type="FunFam" id="3.40.50.300:FF:002053">
    <property type="entry name" value="ABC transporter ATP-binding protein"/>
    <property type="match status" value="1"/>
</dbReference>
<dbReference type="PROSITE" id="PS50893">
    <property type="entry name" value="ABC_TRANSPORTER_2"/>
    <property type="match status" value="2"/>
</dbReference>
<dbReference type="InterPro" id="IPR027417">
    <property type="entry name" value="P-loop_NTPase"/>
</dbReference>
<dbReference type="InterPro" id="IPR050611">
    <property type="entry name" value="ABCF"/>
</dbReference>
<accession>A0A381ZJN0</accession>
<dbReference type="Pfam" id="PF00005">
    <property type="entry name" value="ABC_tran"/>
    <property type="match status" value="2"/>
</dbReference>
<dbReference type="PANTHER" id="PTHR19211:SF14">
    <property type="entry name" value="ATP-BINDING CASSETTE SUB-FAMILY F MEMBER 1"/>
    <property type="match status" value="1"/>
</dbReference>
<dbReference type="PROSITE" id="PS00211">
    <property type="entry name" value="ABC_TRANSPORTER_1"/>
    <property type="match status" value="2"/>
</dbReference>
<dbReference type="InterPro" id="IPR003439">
    <property type="entry name" value="ABC_transporter-like_ATP-bd"/>
</dbReference>
<dbReference type="GO" id="GO:0005524">
    <property type="term" value="F:ATP binding"/>
    <property type="evidence" value="ECO:0007669"/>
    <property type="project" value="UniProtKB-KW"/>
</dbReference>
<dbReference type="PANTHER" id="PTHR19211">
    <property type="entry name" value="ATP-BINDING TRANSPORT PROTEIN-RELATED"/>
    <property type="match status" value="1"/>
</dbReference>
<feature type="domain" description="ABC transporter" evidence="5">
    <location>
        <begin position="300"/>
        <end position="530"/>
    </location>
</feature>
<evidence type="ECO:0000256" key="4">
    <source>
        <dbReference type="SAM" id="Coils"/>
    </source>
</evidence>
<dbReference type="AlphaFoldDB" id="A0A381ZJN0"/>
<protein>
    <recommendedName>
        <fullName evidence="5">ABC transporter domain-containing protein</fullName>
    </recommendedName>
</protein>
<dbReference type="FunFam" id="3.40.50.300:FF:000011">
    <property type="entry name" value="Putative ABC transporter ATP-binding component"/>
    <property type="match status" value="1"/>
</dbReference>
<feature type="coiled-coil region" evidence="4">
    <location>
        <begin position="234"/>
        <end position="286"/>
    </location>
</feature>
<sequence length="636" mass="72525">MISLNNIKLMRSTLTLLDEVNLVLHKGHRIGIIGRNGCGKTSLLKALAGEISLENGEIVMSGSIRCSIMAQETPNSQRMAVDFVIDAHKEYRAIEHAMKQAELSGDDDRLASLHNNMENIQGYDIKNRAEQLLSGLGFHANQFENLVDSFSGGWRVRLNLAAALLCPSDLLMFDEPTNHLDLEATVWLEQWLQRYLGTILVISHDRAFLDSVIDHVISFENRKLNTYTGNFSDYERLRSEKMAAQQAMYEKQQRRRADIENFVRRFRSKESKAKQAQSRLKELSRMKEIAPAYTDSPFQFQFPELKIVPPFPMQIKSLTIGFGAPLVNEINLTVRGDTRIGLLGYNGSGKSTLLKVLSGQMAALDGEIIEANKLRVGYYAQHQVDELDQSTTPMKMFQKMAQESGVVETEQETRNFLGGFAFQGSRVEERISIFSGGEKARLALAKIVWQKPNLLLLDEPTNHLDLEMVHALTIALQEYEGAMIVISHDRHLLANTVEEFYSIHLGIFAEFKGDLQDYENWLAQQSKVNSKYYRESEKPAPASKLRLDKKEQRQLGAAKRENMAPLKKLERSLEAAIDRSQIELQRIESKLTDESIYHEENKTFLRQLLLEQGLLKTELLEAEERWLEVHEQLSRI</sequence>
<evidence type="ECO:0000256" key="2">
    <source>
        <dbReference type="ARBA" id="ARBA00022741"/>
    </source>
</evidence>
<keyword evidence="3" id="KW-0067">ATP-binding</keyword>
<keyword evidence="2" id="KW-0547">Nucleotide-binding</keyword>
<dbReference type="GO" id="GO:0016887">
    <property type="term" value="F:ATP hydrolysis activity"/>
    <property type="evidence" value="ECO:0007669"/>
    <property type="project" value="InterPro"/>
</dbReference>
<organism evidence="6">
    <name type="scientific">marine metagenome</name>
    <dbReference type="NCBI Taxonomy" id="408172"/>
    <lineage>
        <taxon>unclassified sequences</taxon>
        <taxon>metagenomes</taxon>
        <taxon>ecological metagenomes</taxon>
    </lineage>
</organism>
<reference evidence="6" key="1">
    <citation type="submission" date="2018-05" db="EMBL/GenBank/DDBJ databases">
        <authorList>
            <person name="Lanie J.A."/>
            <person name="Ng W.-L."/>
            <person name="Kazmierczak K.M."/>
            <person name="Andrzejewski T.M."/>
            <person name="Davidsen T.M."/>
            <person name="Wayne K.J."/>
            <person name="Tettelin H."/>
            <person name="Glass J.I."/>
            <person name="Rusch D."/>
            <person name="Podicherti R."/>
            <person name="Tsui H.-C.T."/>
            <person name="Winkler M.E."/>
        </authorList>
    </citation>
    <scope>NUCLEOTIDE SEQUENCE</scope>
</reference>
<evidence type="ECO:0000313" key="6">
    <source>
        <dbReference type="EMBL" id="SVA89485.1"/>
    </source>
</evidence>
<evidence type="ECO:0000259" key="5">
    <source>
        <dbReference type="PROSITE" id="PS50893"/>
    </source>
</evidence>
<proteinExistence type="predicted"/>
<feature type="domain" description="ABC transporter" evidence="5">
    <location>
        <begin position="2"/>
        <end position="246"/>
    </location>
</feature>
<evidence type="ECO:0000256" key="3">
    <source>
        <dbReference type="ARBA" id="ARBA00022840"/>
    </source>
</evidence>
<dbReference type="EMBL" id="UINC01021600">
    <property type="protein sequence ID" value="SVA89485.1"/>
    <property type="molecule type" value="Genomic_DNA"/>
</dbReference>
<dbReference type="SUPFAM" id="SSF52540">
    <property type="entry name" value="P-loop containing nucleoside triphosphate hydrolases"/>
    <property type="match status" value="2"/>
</dbReference>
<dbReference type="Gene3D" id="3.40.50.300">
    <property type="entry name" value="P-loop containing nucleotide triphosphate hydrolases"/>
    <property type="match status" value="2"/>
</dbReference>
<dbReference type="SMART" id="SM00382">
    <property type="entry name" value="AAA"/>
    <property type="match status" value="2"/>
</dbReference>
<dbReference type="Pfam" id="PF12848">
    <property type="entry name" value="ABC_tran_Xtn"/>
    <property type="match status" value="1"/>
</dbReference>
<dbReference type="InterPro" id="IPR017871">
    <property type="entry name" value="ABC_transporter-like_CS"/>
</dbReference>
<gene>
    <name evidence="6" type="ORF">METZ01_LOCUS142339</name>
</gene>
<evidence type="ECO:0000256" key="1">
    <source>
        <dbReference type="ARBA" id="ARBA00022737"/>
    </source>
</evidence>
<name>A0A381ZJN0_9ZZZZ</name>
<keyword evidence="4" id="KW-0175">Coiled coil</keyword>
<dbReference type="InterPro" id="IPR032781">
    <property type="entry name" value="ABC_tran_Xtn"/>
</dbReference>
<dbReference type="CDD" id="cd03221">
    <property type="entry name" value="ABCF_EF-3"/>
    <property type="match status" value="2"/>
</dbReference>
<keyword evidence="1" id="KW-0677">Repeat</keyword>
<dbReference type="InterPro" id="IPR003593">
    <property type="entry name" value="AAA+_ATPase"/>
</dbReference>